<dbReference type="Pfam" id="PF13585">
    <property type="entry name" value="CHU_C"/>
    <property type="match status" value="1"/>
</dbReference>
<evidence type="ECO:0000256" key="1">
    <source>
        <dbReference type="SAM" id="MobiDB-lite"/>
    </source>
</evidence>
<dbReference type="NCBIfam" id="TIGR04131">
    <property type="entry name" value="Bac_Flav_CTERM"/>
    <property type="match status" value="1"/>
</dbReference>
<evidence type="ECO:0000256" key="2">
    <source>
        <dbReference type="SAM" id="SignalP"/>
    </source>
</evidence>
<evidence type="ECO:0000313" key="4">
    <source>
        <dbReference type="Proteomes" id="UP001595885"/>
    </source>
</evidence>
<dbReference type="RefSeq" id="WP_379738585.1">
    <property type="nucleotide sequence ID" value="NZ_JBHSGW010000003.1"/>
</dbReference>
<dbReference type="Gene3D" id="2.60.40.10">
    <property type="entry name" value="Immunoglobulins"/>
    <property type="match status" value="1"/>
</dbReference>
<name>A0ABV9P116_9FLAO</name>
<dbReference type="InterPro" id="IPR026341">
    <property type="entry name" value="T9SS_type_B"/>
</dbReference>
<evidence type="ECO:0000313" key="3">
    <source>
        <dbReference type="EMBL" id="MFC4739287.1"/>
    </source>
</evidence>
<organism evidence="3 4">
    <name type="scientific">Flavobacterium ponti</name>
    <dbReference type="NCBI Taxonomy" id="665133"/>
    <lineage>
        <taxon>Bacteria</taxon>
        <taxon>Pseudomonadati</taxon>
        <taxon>Bacteroidota</taxon>
        <taxon>Flavobacteriia</taxon>
        <taxon>Flavobacteriales</taxon>
        <taxon>Flavobacteriaceae</taxon>
        <taxon>Flavobacterium</taxon>
    </lineage>
</organism>
<feature type="region of interest" description="Disordered" evidence="1">
    <location>
        <begin position="115"/>
        <end position="139"/>
    </location>
</feature>
<dbReference type="Proteomes" id="UP001595885">
    <property type="component" value="Unassembled WGS sequence"/>
</dbReference>
<comment type="caution">
    <text evidence="3">The sequence shown here is derived from an EMBL/GenBank/DDBJ whole genome shotgun (WGS) entry which is preliminary data.</text>
</comment>
<dbReference type="InterPro" id="IPR013783">
    <property type="entry name" value="Ig-like_fold"/>
</dbReference>
<reference evidence="4" key="1">
    <citation type="journal article" date="2019" name="Int. J. Syst. Evol. Microbiol.">
        <title>The Global Catalogue of Microorganisms (GCM) 10K type strain sequencing project: providing services to taxonomists for standard genome sequencing and annotation.</title>
        <authorList>
            <consortium name="The Broad Institute Genomics Platform"/>
            <consortium name="The Broad Institute Genome Sequencing Center for Infectious Disease"/>
            <person name="Wu L."/>
            <person name="Ma J."/>
        </authorList>
    </citation>
    <scope>NUCLEOTIDE SEQUENCE [LARGE SCALE GENOMIC DNA]</scope>
    <source>
        <strain evidence="4">CCUG 50349</strain>
    </source>
</reference>
<proteinExistence type="predicted"/>
<accession>A0ABV9P116</accession>
<sequence>MKHILSSLALIFFHSFLFGQNLPNDCVNYIQACDNQSVSYNVSGAGIQEIIPMSCSSQENNSFWIRVTIEQAGTLGFELIPSTTNITEDYDFWVFGPDLACNNLGTPIRCSTTNPAAINQQNNHTGMNTSSTDTTEGPGADGDSFVKQLDVLAGESYFIVIDRPVGNSSFTLNWNGTATIANPFAMQNFNDFDDVVLCDDGADNIEPYDFSNLTASYLGSITGYTISYFDSNQNASLNTNELIGLNNVSQGTYFVRITNTNSSCFIVMPIEVVFNSIQPFQIVGCDDTPDGMFTFDTANLESDLLNGLTGFDLSYTDENNNPLPSPLPSPFTTTEQTINVTLTSNTGNPCSFNTTIEFIINNKPQFFALPSNLVTLCNQNDPHLQAEFANFDTSTFQSTILNGQTGIVVEYYDENNVQLSSPLPNPFKTSTQNISVKVINTNDTNCFTTGIIPFNVISLPDVELVGNEKFVCKNLPNYFATIDAGLNNSSQIASFTYQWFLNNDIISGATSYNLQINEAGNYTVKVTNSNNCESTRLIVVKESNIATIDDVEVYDLTDNNILVIVANGNGNYLYSLDNLNFQISNTFNDVLPGIYTVYVKDINGCGIAENDINVLGAPKFFTPNGDSFNDFWNIKGVDAKLNAKTVIRIFDRYGKFLAQINPLSPGWNGIYNNRPLPADDYWYTIELNNGRIVRGHFSLLR</sequence>
<keyword evidence="2" id="KW-0732">Signal</keyword>
<feature type="compositionally biased region" description="Polar residues" evidence="1">
    <location>
        <begin position="115"/>
        <end position="135"/>
    </location>
</feature>
<feature type="chain" id="PRO_5046595781" evidence="2">
    <location>
        <begin position="20"/>
        <end position="701"/>
    </location>
</feature>
<dbReference type="InterPro" id="IPR035986">
    <property type="entry name" value="PKD_dom_sf"/>
</dbReference>
<dbReference type="EMBL" id="JBHSGW010000003">
    <property type="protein sequence ID" value="MFC4739287.1"/>
    <property type="molecule type" value="Genomic_DNA"/>
</dbReference>
<feature type="signal peptide" evidence="2">
    <location>
        <begin position="1"/>
        <end position="19"/>
    </location>
</feature>
<gene>
    <name evidence="3" type="ORF">ACFO3U_04710</name>
</gene>
<protein>
    <submittedName>
        <fullName evidence="3">T9SS type B sorting domain-containing protein</fullName>
    </submittedName>
</protein>
<dbReference type="SUPFAM" id="SSF49299">
    <property type="entry name" value="PKD domain"/>
    <property type="match status" value="1"/>
</dbReference>
<keyword evidence="4" id="KW-1185">Reference proteome</keyword>